<keyword evidence="2" id="KW-1185">Reference proteome</keyword>
<reference evidence="1 2" key="1">
    <citation type="submission" date="2018-10" db="EMBL/GenBank/DDBJ databases">
        <title>Genome assembly for a Yunnan-Guizhou Plateau 3E fish, Anabarilius grahami (Regan), and its evolutionary and genetic applications.</title>
        <authorList>
            <person name="Jiang W."/>
        </authorList>
    </citation>
    <scope>NUCLEOTIDE SEQUENCE [LARGE SCALE GENOMIC DNA]</scope>
    <source>
        <strain evidence="1">AG-KIZ</strain>
        <tissue evidence="1">Muscle</tissue>
    </source>
</reference>
<organism evidence="1 2">
    <name type="scientific">Anabarilius grahami</name>
    <name type="common">Kanglang fish</name>
    <name type="synonym">Barilius grahami</name>
    <dbReference type="NCBI Taxonomy" id="495550"/>
    <lineage>
        <taxon>Eukaryota</taxon>
        <taxon>Metazoa</taxon>
        <taxon>Chordata</taxon>
        <taxon>Craniata</taxon>
        <taxon>Vertebrata</taxon>
        <taxon>Euteleostomi</taxon>
        <taxon>Actinopterygii</taxon>
        <taxon>Neopterygii</taxon>
        <taxon>Teleostei</taxon>
        <taxon>Ostariophysi</taxon>
        <taxon>Cypriniformes</taxon>
        <taxon>Xenocyprididae</taxon>
        <taxon>Xenocypridinae</taxon>
        <taxon>Xenocypridinae incertae sedis</taxon>
        <taxon>Anabarilius</taxon>
    </lineage>
</organism>
<comment type="caution">
    <text evidence="1">The sequence shown here is derived from an EMBL/GenBank/DDBJ whole genome shotgun (WGS) entry which is preliminary data.</text>
</comment>
<accession>A0A3N0YIH2</accession>
<evidence type="ECO:0000313" key="2">
    <source>
        <dbReference type="Proteomes" id="UP000281406"/>
    </source>
</evidence>
<name>A0A3N0YIH2_ANAGA</name>
<dbReference type="Proteomes" id="UP000281406">
    <property type="component" value="Unassembled WGS sequence"/>
</dbReference>
<sequence length="67" mass="7857">MDKKERVKKCRGKDRRFVKLRAATEDHNDKGVKRSEEPREDCRTEKLTITNASAEYLYVFLSVTVLP</sequence>
<gene>
    <name evidence="1" type="ORF">DPX16_17704</name>
</gene>
<evidence type="ECO:0000313" key="1">
    <source>
        <dbReference type="EMBL" id="ROL45588.1"/>
    </source>
</evidence>
<dbReference type="AlphaFoldDB" id="A0A3N0YIH2"/>
<dbReference type="EMBL" id="RJVU01042551">
    <property type="protein sequence ID" value="ROL45588.1"/>
    <property type="molecule type" value="Genomic_DNA"/>
</dbReference>
<proteinExistence type="predicted"/>
<protein>
    <submittedName>
        <fullName evidence="1">Uncharacterized protein</fullName>
    </submittedName>
</protein>